<dbReference type="Gene3D" id="3.30.160.60">
    <property type="entry name" value="Classic Zinc Finger"/>
    <property type="match status" value="1"/>
</dbReference>
<feature type="compositionally biased region" description="Basic and acidic residues" evidence="10">
    <location>
        <begin position="490"/>
        <end position="515"/>
    </location>
</feature>
<keyword evidence="5" id="KW-0805">Transcription regulation</keyword>
<dbReference type="GO" id="GO:0006357">
    <property type="term" value="P:regulation of transcription by RNA polymerase II"/>
    <property type="evidence" value="ECO:0007669"/>
    <property type="project" value="TreeGrafter"/>
</dbReference>
<feature type="domain" description="C2H2-type" evidence="11">
    <location>
        <begin position="869"/>
        <end position="894"/>
    </location>
</feature>
<gene>
    <name evidence="12" type="ORF">IW261DRAFT_1437350</name>
</gene>
<proteinExistence type="predicted"/>
<dbReference type="GO" id="GO:0008270">
    <property type="term" value="F:zinc ion binding"/>
    <property type="evidence" value="ECO:0007669"/>
    <property type="project" value="UniProtKB-KW"/>
</dbReference>
<evidence type="ECO:0000256" key="2">
    <source>
        <dbReference type="ARBA" id="ARBA00022723"/>
    </source>
</evidence>
<evidence type="ECO:0000256" key="9">
    <source>
        <dbReference type="SAM" id="Coils"/>
    </source>
</evidence>
<sequence length="1087" mass="119772">MSLERTNDKGVFTAESYRQNTETIQAMRAHLDRAWATNEMAELERKVREGEDAKRKLSELQKLTTANHVGPVYPSSVSSIEPVQPTAYIEEVGYDHQVSPSWPVLRRDSQPNTSRQSYQNVYANYVPTPHVPSPVVAQNSANLAHRHPHKHRPTTSTPGPVASNTNSARPVHWQGGHDFRTSSLANAFGTPYPPVSHMQKSTGPPTAQPTLAAMPNLTQSSNVQQNVAQSENLSTGNAIRNEHGARSSQHVILKQQQQLAFDFNTAVHAVREWKKESVLQTCHRFKQCALPNTHVDIPELRLRLAKLKNSTVYLVIVDDQGMLMEVHEYLESQDLPQRLQARIATLAINAPTKTSQLHRDPPLPKEPTSESNQPSQSQTTPVFSASKHAAAPTHTSRIPAASRPYAATPDISSNGTLPNGLANTGEYSRSASPGPPSSNTLTPRANSPLPHPRDAAIASSPSVLEGPRTPSHANKPTLARDVLRALGFSGKREREGGSENEDERASKKRVIDDRSSVSTTNSTSSIQAPAAITGAPVPSTNRRHAYQPYNPYRAWIPPSAQAASPLNLSYMPPKAIPNTVSPGEKYLSTTADSRTKIPLSQMTTLLLPVGTTSTMSDSSAVKVMATPSSYSPSTQNRQLADKDTVAASDLEVSQSTGTSLIQNNDTTVPPSRLHSPIDDQEGDSGSSKLPLFFRSSSTPLGDTSEIDDFDRNDAKDIHIVGPAEPLSEKAFGKSKTPYILIPPPPTWVKEFKARLERRRRNEAILEETDDDESLCDDVVGFESPAQGEIGSVTLSQSINRTSMTNPDSQRHSRMPLLDEKEEAAMQKCSSRLREAPCKWRDCDSLLNCADKLYLHLQNHVEQNNAEKSFPCHWQRCGRVFLHKHEMIFHLQVHAFMPVHCAYENCEETFRTARQYLQHSLQIHQTHKLRPSADPVLLQGHAELPDVPSVVPSYMAVSRSVAQYPISPGRHQVIGLWTLQNIFGKVDLAPQRYNLAKPFRPGEASAAELRSGHEYDFLETKPPMSSFPSRSAKWESMKGVADLNSDEVTAMFKDKGIVLWGKGGDDDIADEVVQAGNEEEAVRVLLQV</sequence>
<evidence type="ECO:0000256" key="8">
    <source>
        <dbReference type="PROSITE-ProRule" id="PRU00042"/>
    </source>
</evidence>
<evidence type="ECO:0000256" key="5">
    <source>
        <dbReference type="ARBA" id="ARBA00023015"/>
    </source>
</evidence>
<feature type="compositionally biased region" description="Polar residues" evidence="10">
    <location>
        <begin position="410"/>
        <end position="445"/>
    </location>
</feature>
<keyword evidence="4" id="KW-0862">Zinc</keyword>
<feature type="coiled-coil region" evidence="9">
    <location>
        <begin position="33"/>
        <end position="63"/>
    </location>
</feature>
<feature type="compositionally biased region" description="Polar residues" evidence="10">
    <location>
        <begin position="154"/>
        <end position="167"/>
    </location>
</feature>
<evidence type="ECO:0000256" key="4">
    <source>
        <dbReference type="ARBA" id="ARBA00022833"/>
    </source>
</evidence>
<dbReference type="AlphaFoldDB" id="A0AA39PWD0"/>
<keyword evidence="7" id="KW-0539">Nucleus</keyword>
<evidence type="ECO:0000256" key="6">
    <source>
        <dbReference type="ARBA" id="ARBA00023163"/>
    </source>
</evidence>
<dbReference type="EMBL" id="JAUEPR010000001">
    <property type="protein sequence ID" value="KAK0491379.1"/>
    <property type="molecule type" value="Genomic_DNA"/>
</dbReference>
<feature type="compositionally biased region" description="Polar residues" evidence="10">
    <location>
        <begin position="369"/>
        <end position="383"/>
    </location>
</feature>
<comment type="caution">
    <text evidence="12">The sequence shown here is derived from an EMBL/GenBank/DDBJ whole genome shotgun (WGS) entry which is preliminary data.</text>
</comment>
<dbReference type="InterPro" id="IPR051061">
    <property type="entry name" value="Zinc_finger_trans_reg"/>
</dbReference>
<reference evidence="12" key="1">
    <citation type="submission" date="2023-06" db="EMBL/GenBank/DDBJ databases">
        <authorList>
            <consortium name="Lawrence Berkeley National Laboratory"/>
            <person name="Ahrendt S."/>
            <person name="Sahu N."/>
            <person name="Indic B."/>
            <person name="Wong-Bajracharya J."/>
            <person name="Merenyi Z."/>
            <person name="Ke H.-M."/>
            <person name="Monk M."/>
            <person name="Kocsube S."/>
            <person name="Drula E."/>
            <person name="Lipzen A."/>
            <person name="Balint B."/>
            <person name="Henrissat B."/>
            <person name="Andreopoulos B."/>
            <person name="Martin F.M."/>
            <person name="Harder C.B."/>
            <person name="Rigling D."/>
            <person name="Ford K.L."/>
            <person name="Foster G.D."/>
            <person name="Pangilinan J."/>
            <person name="Papanicolaou A."/>
            <person name="Barry K."/>
            <person name="LaButti K."/>
            <person name="Viragh M."/>
            <person name="Koriabine M."/>
            <person name="Yan M."/>
            <person name="Riley R."/>
            <person name="Champramary S."/>
            <person name="Plett K.L."/>
            <person name="Tsai I.J."/>
            <person name="Slot J."/>
            <person name="Sipos G."/>
            <person name="Plett J."/>
            <person name="Nagy L.G."/>
            <person name="Grigoriev I.V."/>
        </authorList>
    </citation>
    <scope>NUCLEOTIDE SEQUENCE</scope>
    <source>
        <strain evidence="12">ICMP 16352</strain>
    </source>
</reference>
<evidence type="ECO:0000313" key="12">
    <source>
        <dbReference type="EMBL" id="KAK0491379.1"/>
    </source>
</evidence>
<accession>A0AA39PWD0</accession>
<keyword evidence="6" id="KW-0804">Transcription</keyword>
<dbReference type="GO" id="GO:0005634">
    <property type="term" value="C:nucleus"/>
    <property type="evidence" value="ECO:0007669"/>
    <property type="project" value="UniProtKB-SubCell"/>
</dbReference>
<feature type="compositionally biased region" description="Low complexity" evidence="10">
    <location>
        <begin position="516"/>
        <end position="525"/>
    </location>
</feature>
<evidence type="ECO:0000313" key="13">
    <source>
        <dbReference type="Proteomes" id="UP001175227"/>
    </source>
</evidence>
<keyword evidence="9" id="KW-0175">Coiled coil</keyword>
<evidence type="ECO:0000259" key="11">
    <source>
        <dbReference type="PROSITE" id="PS50157"/>
    </source>
</evidence>
<organism evidence="12 13">
    <name type="scientific">Armillaria novae-zelandiae</name>
    <dbReference type="NCBI Taxonomy" id="153914"/>
    <lineage>
        <taxon>Eukaryota</taxon>
        <taxon>Fungi</taxon>
        <taxon>Dikarya</taxon>
        <taxon>Basidiomycota</taxon>
        <taxon>Agaricomycotina</taxon>
        <taxon>Agaricomycetes</taxon>
        <taxon>Agaricomycetidae</taxon>
        <taxon>Agaricales</taxon>
        <taxon>Marasmiineae</taxon>
        <taxon>Physalacriaceae</taxon>
        <taxon>Armillaria</taxon>
    </lineage>
</organism>
<protein>
    <recommendedName>
        <fullName evidence="11">C2H2-type domain-containing protein</fullName>
    </recommendedName>
</protein>
<feature type="region of interest" description="Disordered" evidence="10">
    <location>
        <begin position="350"/>
        <end position="544"/>
    </location>
</feature>
<dbReference type="SMART" id="SM00355">
    <property type="entry name" value="ZnF_C2H2"/>
    <property type="match status" value="3"/>
</dbReference>
<keyword evidence="3 8" id="KW-0863">Zinc-finger</keyword>
<name>A0AA39PWD0_9AGAR</name>
<evidence type="ECO:0000256" key="7">
    <source>
        <dbReference type="ARBA" id="ARBA00023242"/>
    </source>
</evidence>
<evidence type="ECO:0000256" key="3">
    <source>
        <dbReference type="ARBA" id="ARBA00022771"/>
    </source>
</evidence>
<feature type="compositionally biased region" description="Polar residues" evidence="10">
    <location>
        <begin position="651"/>
        <end position="669"/>
    </location>
</feature>
<feature type="region of interest" description="Disordered" evidence="10">
    <location>
        <begin position="649"/>
        <end position="709"/>
    </location>
</feature>
<keyword evidence="2" id="KW-0479">Metal-binding</keyword>
<evidence type="ECO:0000256" key="1">
    <source>
        <dbReference type="ARBA" id="ARBA00004123"/>
    </source>
</evidence>
<comment type="subcellular location">
    <subcellularLocation>
        <location evidence="1">Nucleus</location>
    </subcellularLocation>
</comment>
<dbReference type="Proteomes" id="UP001175227">
    <property type="component" value="Unassembled WGS sequence"/>
</dbReference>
<dbReference type="PANTHER" id="PTHR46179:SF13">
    <property type="entry name" value="C2H2-TYPE DOMAIN-CONTAINING PROTEIN"/>
    <property type="match status" value="1"/>
</dbReference>
<dbReference type="InterPro" id="IPR013087">
    <property type="entry name" value="Znf_C2H2_type"/>
</dbReference>
<feature type="region of interest" description="Disordered" evidence="10">
    <location>
        <begin position="145"/>
        <end position="167"/>
    </location>
</feature>
<keyword evidence="13" id="KW-1185">Reference proteome</keyword>
<evidence type="ECO:0000256" key="10">
    <source>
        <dbReference type="SAM" id="MobiDB-lite"/>
    </source>
</evidence>
<dbReference type="PANTHER" id="PTHR46179">
    <property type="entry name" value="ZINC FINGER PROTEIN"/>
    <property type="match status" value="1"/>
</dbReference>
<dbReference type="PROSITE" id="PS00028">
    <property type="entry name" value="ZINC_FINGER_C2H2_1"/>
    <property type="match status" value="2"/>
</dbReference>
<dbReference type="PROSITE" id="PS50157">
    <property type="entry name" value="ZINC_FINGER_C2H2_2"/>
    <property type="match status" value="1"/>
</dbReference>